<gene>
    <name evidence="2" type="ORF">FPOA_13953</name>
</gene>
<accession>A0A1B8A3W7</accession>
<name>A0A1B8A3W7_FUSPO</name>
<comment type="caution">
    <text evidence="2">The sequence shown here is derived from an EMBL/GenBank/DDBJ whole genome shotgun (WGS) entry which is preliminary data.</text>
</comment>
<proteinExistence type="predicted"/>
<dbReference type="AlphaFoldDB" id="A0A1B8A3W7"/>
<keyword evidence="3" id="KW-1185">Reference proteome</keyword>
<feature type="region of interest" description="Disordered" evidence="1">
    <location>
        <begin position="252"/>
        <end position="288"/>
    </location>
</feature>
<evidence type="ECO:0000313" key="3">
    <source>
        <dbReference type="Proteomes" id="UP000091967"/>
    </source>
</evidence>
<organism evidence="2 3">
    <name type="scientific">Fusarium poae</name>
    <dbReference type="NCBI Taxonomy" id="36050"/>
    <lineage>
        <taxon>Eukaryota</taxon>
        <taxon>Fungi</taxon>
        <taxon>Dikarya</taxon>
        <taxon>Ascomycota</taxon>
        <taxon>Pezizomycotina</taxon>
        <taxon>Sordariomycetes</taxon>
        <taxon>Hypocreomycetidae</taxon>
        <taxon>Hypocreales</taxon>
        <taxon>Nectriaceae</taxon>
        <taxon>Fusarium</taxon>
    </lineage>
</organism>
<reference evidence="2 3" key="1">
    <citation type="submission" date="2016-06" db="EMBL/GenBank/DDBJ databases">
        <title>Living apart together: crosstalk between the core and supernumerary genomes in a fungal plant pathogen.</title>
        <authorList>
            <person name="Vanheule A."/>
            <person name="Audenaert K."/>
            <person name="Warris S."/>
            <person name="Van De Geest H."/>
            <person name="Schijlen E."/>
            <person name="Hofte M."/>
            <person name="De Saeger S."/>
            <person name="Haesaert G."/>
            <person name="Waalwijk C."/>
            <person name="Van Der Lee T."/>
        </authorList>
    </citation>
    <scope>NUCLEOTIDE SEQUENCE [LARGE SCALE GENOMIC DNA]</scope>
    <source>
        <strain evidence="2 3">2516</strain>
    </source>
</reference>
<protein>
    <submittedName>
        <fullName evidence="2">Uncharacterized protein</fullName>
    </submittedName>
</protein>
<evidence type="ECO:0000313" key="2">
    <source>
        <dbReference type="EMBL" id="OBS15160.1"/>
    </source>
</evidence>
<dbReference type="Proteomes" id="UP000091967">
    <property type="component" value="Unassembled WGS sequence"/>
</dbReference>
<evidence type="ECO:0000256" key="1">
    <source>
        <dbReference type="SAM" id="MobiDB-lite"/>
    </source>
</evidence>
<dbReference type="EMBL" id="LYXU01000169">
    <property type="protein sequence ID" value="OBS15160.1"/>
    <property type="molecule type" value="Genomic_DNA"/>
</dbReference>
<sequence length="288" mass="32744">MMEQLDRFGLYLNQPEPAILCIQCKFALKADGDRVSRHLGERHGISKLARRGPGLFIRALRLPDPKTLPVRPDGSSPHPHLRIQQGAACRHCYHFNAHRAERHDDVQAPAYLVWFYHRWGFSHRRVTIRLLDISSYGLIIARISDSGYHLYFIWEWINVVAAKGQFQSGKEAGLMVKTYLMARIVLTIAASVFLLSSSNDFNLMVRNRPHEHRGIIADILKATATIRGAHSVLYTISLVPAELHRSPEVEVELESHGNKSTSQWHPDKDQGTPDYAFRVPSQETLDTV</sequence>